<evidence type="ECO:0000256" key="2">
    <source>
        <dbReference type="ARBA" id="ARBA00008622"/>
    </source>
</evidence>
<dbReference type="GO" id="GO:0005506">
    <property type="term" value="F:iron ion binding"/>
    <property type="evidence" value="ECO:0007669"/>
    <property type="project" value="InterPro"/>
</dbReference>
<evidence type="ECO:0000256" key="8">
    <source>
        <dbReference type="ARBA" id="ARBA00022982"/>
    </source>
</evidence>
<dbReference type="GO" id="GO:0005886">
    <property type="term" value="C:plasma membrane"/>
    <property type="evidence" value="ECO:0007669"/>
    <property type="project" value="UniProtKB-SubCell"/>
</dbReference>
<name>A0A1E3GVN4_9GAMM</name>
<evidence type="ECO:0000256" key="1">
    <source>
        <dbReference type="ARBA" id="ARBA00004651"/>
    </source>
</evidence>
<evidence type="ECO:0000259" key="13">
    <source>
        <dbReference type="Pfam" id="PF01292"/>
    </source>
</evidence>
<evidence type="ECO:0000256" key="6">
    <source>
        <dbReference type="ARBA" id="ARBA00022692"/>
    </source>
</evidence>
<evidence type="ECO:0000313" key="15">
    <source>
        <dbReference type="Proteomes" id="UP000094379"/>
    </source>
</evidence>
<dbReference type="RefSeq" id="WP_069294733.1">
    <property type="nucleotide sequence ID" value="NZ_MCRI01000001.1"/>
</dbReference>
<dbReference type="Gene3D" id="1.20.950.20">
    <property type="entry name" value="Transmembrane di-heme cytochromes, Chain C"/>
    <property type="match status" value="1"/>
</dbReference>
<dbReference type="STRING" id="291169.A9E74_00120"/>
<keyword evidence="9 12" id="KW-1133">Transmembrane helix</keyword>
<dbReference type="InterPro" id="IPR051542">
    <property type="entry name" value="Hydrogenase_cytochrome"/>
</dbReference>
<comment type="subcellular location">
    <subcellularLocation>
        <location evidence="1">Cell membrane</location>
        <topology evidence="1">Multi-pass membrane protein</topology>
    </subcellularLocation>
</comment>
<dbReference type="PATRIC" id="fig|291169.3.peg.120"/>
<feature type="transmembrane region" description="Helical" evidence="12">
    <location>
        <begin position="51"/>
        <end position="74"/>
    </location>
</feature>
<keyword evidence="6 12" id="KW-0812">Transmembrane</keyword>
<dbReference type="InterPro" id="IPR011577">
    <property type="entry name" value="Cyt_b561_bac/Ni-Hgenase"/>
</dbReference>
<dbReference type="PANTHER" id="PTHR30485:SF2">
    <property type="entry name" value="BLL0597 PROTEIN"/>
    <property type="match status" value="1"/>
</dbReference>
<accession>A0A1E3GVN4</accession>
<dbReference type="Pfam" id="PF01292">
    <property type="entry name" value="Ni_hydr_CYTB"/>
    <property type="match status" value="1"/>
</dbReference>
<evidence type="ECO:0000256" key="10">
    <source>
        <dbReference type="ARBA" id="ARBA00023004"/>
    </source>
</evidence>
<evidence type="ECO:0000256" key="9">
    <source>
        <dbReference type="ARBA" id="ARBA00022989"/>
    </source>
</evidence>
<feature type="transmembrane region" description="Helical" evidence="12">
    <location>
        <begin position="119"/>
        <end position="141"/>
    </location>
</feature>
<comment type="similarity">
    <text evidence="2">Belongs to the HupC/HyaC/HydC family.</text>
</comment>
<keyword evidence="11 12" id="KW-0472">Membrane</keyword>
<evidence type="ECO:0000256" key="3">
    <source>
        <dbReference type="ARBA" id="ARBA00022448"/>
    </source>
</evidence>
<proteinExistence type="inferred from homology"/>
<keyword evidence="5" id="KW-0349">Heme</keyword>
<sequence>MTQQNLKSYRVWDRPVRIFHWVAVLTFIPMVALGLVMMFSRDLGISGEDKVLLKAIHIWIGYVFFLNIVMRIVWAFRGNRFARWKAILPFGRVYKAQYAAYREAGKTKRKLNFLGHNPLGRWSVMVMLFLMTAQSITGLVLGSTDLYMPPFGSQIKAWVAQDEASMALIVPGDRETGINPEAYQEMRDFRTPYRSWHTYFFYLLIISVLVHIAAVIRAEKKEGSGLTSGMITGNKVYSEKPFDAD</sequence>
<dbReference type="InterPro" id="IPR016174">
    <property type="entry name" value="Di-haem_cyt_TM"/>
</dbReference>
<dbReference type="PRINTS" id="PR00161">
    <property type="entry name" value="NIHGNASECYTB"/>
</dbReference>
<keyword evidence="7" id="KW-0479">Metal-binding</keyword>
<dbReference type="InterPro" id="IPR000516">
    <property type="entry name" value="Ni-dep_Hydgase_cyt-B"/>
</dbReference>
<keyword evidence="3" id="KW-0813">Transport</keyword>
<dbReference type="Proteomes" id="UP000094379">
    <property type="component" value="Unassembled WGS sequence"/>
</dbReference>
<dbReference type="SUPFAM" id="SSF81342">
    <property type="entry name" value="Transmembrane di-heme cytochromes"/>
    <property type="match status" value="1"/>
</dbReference>
<organism evidence="14 15">
    <name type="scientific">Methylophaga muralis</name>
    <dbReference type="NCBI Taxonomy" id="291169"/>
    <lineage>
        <taxon>Bacteria</taxon>
        <taxon>Pseudomonadati</taxon>
        <taxon>Pseudomonadota</taxon>
        <taxon>Gammaproteobacteria</taxon>
        <taxon>Thiotrichales</taxon>
        <taxon>Piscirickettsiaceae</taxon>
        <taxon>Methylophaga</taxon>
    </lineage>
</organism>
<feature type="transmembrane region" description="Helical" evidence="12">
    <location>
        <begin position="21"/>
        <end position="39"/>
    </location>
</feature>
<feature type="domain" description="Cytochrome b561 bacterial/Ni-hydrogenase" evidence="13">
    <location>
        <begin position="11"/>
        <end position="233"/>
    </location>
</feature>
<keyword evidence="15" id="KW-1185">Reference proteome</keyword>
<keyword evidence="10" id="KW-0408">Iron</keyword>
<keyword evidence="8" id="KW-0249">Electron transport</keyword>
<dbReference type="EMBL" id="MCRI01000001">
    <property type="protein sequence ID" value="ODN68148.1"/>
    <property type="molecule type" value="Genomic_DNA"/>
</dbReference>
<evidence type="ECO:0000256" key="4">
    <source>
        <dbReference type="ARBA" id="ARBA00022475"/>
    </source>
</evidence>
<feature type="transmembrane region" description="Helical" evidence="12">
    <location>
        <begin position="196"/>
        <end position="216"/>
    </location>
</feature>
<gene>
    <name evidence="14" type="primary">hyaC</name>
    <name evidence="14" type="ORF">A9E74_00120</name>
</gene>
<evidence type="ECO:0000313" key="14">
    <source>
        <dbReference type="EMBL" id="ODN68148.1"/>
    </source>
</evidence>
<reference evidence="14 15" key="1">
    <citation type="submission" date="2016-07" db="EMBL/GenBank/DDBJ databases">
        <title>Draft Genome Sequence of Methylophaga muralis Bur 1.</title>
        <authorList>
            <person name="Vasilenko O.V."/>
            <person name="Doronina N.V."/>
            <person name="Shmareva M.N."/>
            <person name="Tarlachkov S.V."/>
            <person name="Mustakhimov I."/>
            <person name="Trotsenko Y.A."/>
        </authorList>
    </citation>
    <scope>NUCLEOTIDE SEQUENCE [LARGE SCALE GENOMIC DNA]</scope>
    <source>
        <strain evidence="14 15">Bur 1</strain>
    </source>
</reference>
<dbReference type="GO" id="GO:0020037">
    <property type="term" value="F:heme binding"/>
    <property type="evidence" value="ECO:0007669"/>
    <property type="project" value="TreeGrafter"/>
</dbReference>
<dbReference type="AlphaFoldDB" id="A0A1E3GVN4"/>
<evidence type="ECO:0000256" key="11">
    <source>
        <dbReference type="ARBA" id="ARBA00023136"/>
    </source>
</evidence>
<evidence type="ECO:0000256" key="7">
    <source>
        <dbReference type="ARBA" id="ARBA00022723"/>
    </source>
</evidence>
<evidence type="ECO:0000256" key="12">
    <source>
        <dbReference type="SAM" id="Phobius"/>
    </source>
</evidence>
<protein>
    <submittedName>
        <fullName evidence="14">Putative Ni/Fe-hydrogenase 1 B-type cytochrome subunit</fullName>
    </submittedName>
</protein>
<dbReference type="GO" id="GO:0009055">
    <property type="term" value="F:electron transfer activity"/>
    <property type="evidence" value="ECO:0007669"/>
    <property type="project" value="InterPro"/>
</dbReference>
<dbReference type="GO" id="GO:0022904">
    <property type="term" value="P:respiratory electron transport chain"/>
    <property type="evidence" value="ECO:0007669"/>
    <property type="project" value="InterPro"/>
</dbReference>
<comment type="caution">
    <text evidence="14">The sequence shown here is derived from an EMBL/GenBank/DDBJ whole genome shotgun (WGS) entry which is preliminary data.</text>
</comment>
<keyword evidence="4" id="KW-1003">Cell membrane</keyword>
<evidence type="ECO:0000256" key="5">
    <source>
        <dbReference type="ARBA" id="ARBA00022617"/>
    </source>
</evidence>
<dbReference type="PANTHER" id="PTHR30485">
    <property type="entry name" value="NI/FE-HYDROGENASE 1 B-TYPE CYTOCHROME SUBUNIT"/>
    <property type="match status" value="1"/>
</dbReference>